<dbReference type="Pfam" id="PF21230">
    <property type="entry name" value="Nakanori"/>
    <property type="match status" value="1"/>
</dbReference>
<dbReference type="Gene3D" id="2.60.270.50">
    <property type="match status" value="1"/>
</dbReference>
<dbReference type="InterPro" id="IPR015926">
    <property type="entry name" value="Cytolysin/lectin"/>
</dbReference>
<dbReference type="EMBL" id="JBBWWQ010000012">
    <property type="protein sequence ID" value="KAK8934872.1"/>
    <property type="molecule type" value="Genomic_DNA"/>
</dbReference>
<keyword evidence="2" id="KW-1185">Reference proteome</keyword>
<evidence type="ECO:0008006" key="3">
    <source>
        <dbReference type="Google" id="ProtNLM"/>
    </source>
</evidence>
<organism evidence="1 2">
    <name type="scientific">Platanthera zijinensis</name>
    <dbReference type="NCBI Taxonomy" id="2320716"/>
    <lineage>
        <taxon>Eukaryota</taxon>
        <taxon>Viridiplantae</taxon>
        <taxon>Streptophyta</taxon>
        <taxon>Embryophyta</taxon>
        <taxon>Tracheophyta</taxon>
        <taxon>Spermatophyta</taxon>
        <taxon>Magnoliopsida</taxon>
        <taxon>Liliopsida</taxon>
        <taxon>Asparagales</taxon>
        <taxon>Orchidaceae</taxon>
        <taxon>Orchidoideae</taxon>
        <taxon>Orchideae</taxon>
        <taxon>Orchidinae</taxon>
        <taxon>Platanthera</taxon>
    </lineage>
</organism>
<accession>A0AAP0BD12</accession>
<dbReference type="Proteomes" id="UP001418222">
    <property type="component" value="Unassembled WGS sequence"/>
</dbReference>
<sequence length="215" mass="23759">MASNVFGNPVTDATLEGMPEYQGKTITRKDRAHVALNMKNAQEKDRNARTYVENLKARWGTGVSTLCVVYNSTGDTLTFITSHDWHGHIGPAPYPMKIENGQWGGFLHVKTSGTATGSSAAVVYRGKNDAGDDCDWMLSWSNPWDRNLYDNKAYTEIRDAHHYDAGNNRWGVVSDKLYDSGLDYADKWNGCYSTAATGSDTSPIFEGIVMLESDA</sequence>
<proteinExistence type="predicted"/>
<dbReference type="PANTHER" id="PTHR36482">
    <property type="entry name" value="OSJNBA0024J22.15 PROTEIN"/>
    <property type="match status" value="1"/>
</dbReference>
<dbReference type="InterPro" id="IPR049065">
    <property type="entry name" value="Nakanori"/>
</dbReference>
<dbReference type="InterPro" id="IPR053085">
    <property type="entry name" value="Jasmonate-induced_protein"/>
</dbReference>
<gene>
    <name evidence="1" type="ORF">KSP39_PZI014239</name>
</gene>
<comment type="caution">
    <text evidence="1">The sequence shown here is derived from an EMBL/GenBank/DDBJ whole genome shotgun (WGS) entry which is preliminary data.</text>
</comment>
<dbReference type="AlphaFoldDB" id="A0AAP0BD12"/>
<evidence type="ECO:0000313" key="2">
    <source>
        <dbReference type="Proteomes" id="UP001418222"/>
    </source>
</evidence>
<reference evidence="1 2" key="1">
    <citation type="journal article" date="2022" name="Nat. Plants">
        <title>Genomes of leafy and leafless Platanthera orchids illuminate the evolution of mycoheterotrophy.</title>
        <authorList>
            <person name="Li M.H."/>
            <person name="Liu K.W."/>
            <person name="Li Z."/>
            <person name="Lu H.C."/>
            <person name="Ye Q.L."/>
            <person name="Zhang D."/>
            <person name="Wang J.Y."/>
            <person name="Li Y.F."/>
            <person name="Zhong Z.M."/>
            <person name="Liu X."/>
            <person name="Yu X."/>
            <person name="Liu D.K."/>
            <person name="Tu X.D."/>
            <person name="Liu B."/>
            <person name="Hao Y."/>
            <person name="Liao X.Y."/>
            <person name="Jiang Y.T."/>
            <person name="Sun W.H."/>
            <person name="Chen J."/>
            <person name="Chen Y.Q."/>
            <person name="Ai Y."/>
            <person name="Zhai J.W."/>
            <person name="Wu S.S."/>
            <person name="Zhou Z."/>
            <person name="Hsiao Y.Y."/>
            <person name="Wu W.L."/>
            <person name="Chen Y.Y."/>
            <person name="Lin Y.F."/>
            <person name="Hsu J.L."/>
            <person name="Li C.Y."/>
            <person name="Wang Z.W."/>
            <person name="Zhao X."/>
            <person name="Zhong W.Y."/>
            <person name="Ma X.K."/>
            <person name="Ma L."/>
            <person name="Huang J."/>
            <person name="Chen G.Z."/>
            <person name="Huang M.Z."/>
            <person name="Huang L."/>
            <person name="Peng D.H."/>
            <person name="Luo Y.B."/>
            <person name="Zou S.Q."/>
            <person name="Chen S.P."/>
            <person name="Lan S."/>
            <person name="Tsai W.C."/>
            <person name="Van de Peer Y."/>
            <person name="Liu Z.J."/>
        </authorList>
    </citation>
    <scope>NUCLEOTIDE SEQUENCE [LARGE SCALE GENOMIC DNA]</scope>
    <source>
        <strain evidence="1">Lor287</strain>
    </source>
</reference>
<name>A0AAP0BD12_9ASPA</name>
<evidence type="ECO:0000313" key="1">
    <source>
        <dbReference type="EMBL" id="KAK8934872.1"/>
    </source>
</evidence>
<dbReference type="SUPFAM" id="SSF63724">
    <property type="entry name" value="Cytolysin/lectin"/>
    <property type="match status" value="1"/>
</dbReference>
<dbReference type="PANTHER" id="PTHR36482:SF5">
    <property type="entry name" value="23 KDA JASMONATE-INDUCED PROTEIN-LIKE"/>
    <property type="match status" value="1"/>
</dbReference>
<protein>
    <recommendedName>
        <fullName evidence="3">23 kDa jasmonate-induced protein-like</fullName>
    </recommendedName>
</protein>